<dbReference type="InterPro" id="IPR018253">
    <property type="entry name" value="DnaJ_domain_CS"/>
</dbReference>
<keyword evidence="1" id="KW-0143">Chaperone</keyword>
<dbReference type="Gene3D" id="1.10.287.110">
    <property type="entry name" value="DnaJ domain"/>
    <property type="match status" value="1"/>
</dbReference>
<dbReference type="SUPFAM" id="SSF46565">
    <property type="entry name" value="Chaperone J-domain"/>
    <property type="match status" value="1"/>
</dbReference>
<dbReference type="STRING" id="1747903.ASR47_1009164"/>
<dbReference type="InterPro" id="IPR001623">
    <property type="entry name" value="DnaJ_domain"/>
</dbReference>
<gene>
    <name evidence="3" type="ORF">ASR47_1009164</name>
</gene>
<feature type="domain" description="J" evidence="2">
    <location>
        <begin position="3"/>
        <end position="67"/>
    </location>
</feature>
<dbReference type="GO" id="GO:0036503">
    <property type="term" value="P:ERAD pathway"/>
    <property type="evidence" value="ECO:0007669"/>
    <property type="project" value="TreeGrafter"/>
</dbReference>
<dbReference type="PROSITE" id="PS00636">
    <property type="entry name" value="DNAJ_1"/>
    <property type="match status" value="1"/>
</dbReference>
<dbReference type="PATRIC" id="fig|1747903.4.peg.2933"/>
<dbReference type="AlphaFoldDB" id="A0A1A7C2W3"/>
<dbReference type="GO" id="GO:0051087">
    <property type="term" value="F:protein-folding chaperone binding"/>
    <property type="evidence" value="ECO:0007669"/>
    <property type="project" value="TreeGrafter"/>
</dbReference>
<dbReference type="CDD" id="cd06257">
    <property type="entry name" value="DnaJ"/>
    <property type="match status" value="1"/>
</dbReference>
<sequence length="97" mass="10889">MENLYNVLGVAPNASDDEIKKVYRSLAMRFHPDRNQAPGAEARFKSVTKAYEILADPAKRAEYDQSVNHRIIIDPEAEAYALWSGVFRLHGTSLPAD</sequence>
<reference evidence="3 4" key="1">
    <citation type="submission" date="2016-04" db="EMBL/GenBank/DDBJ databases">
        <title>Draft genome sequence of Janthinobacterium psychrotolerans sp. nov., isolated from freshwater sediments in Denmark.</title>
        <authorList>
            <person name="Gong X."/>
            <person name="Skrivergaard S."/>
            <person name="Korsgaard B.S."/>
            <person name="Schreiber L."/>
            <person name="Marshall I.P."/>
            <person name="Finster K."/>
            <person name="Schramm A."/>
        </authorList>
    </citation>
    <scope>NUCLEOTIDE SEQUENCE [LARGE SCALE GENOMIC DNA]</scope>
    <source>
        <strain evidence="3 4">S3-2</strain>
    </source>
</reference>
<accession>A0A1A7C2W3</accession>
<dbReference type="PROSITE" id="PS50076">
    <property type="entry name" value="DNAJ_2"/>
    <property type="match status" value="1"/>
</dbReference>
<name>A0A1A7C2W3_9BURK</name>
<dbReference type="Proteomes" id="UP000092713">
    <property type="component" value="Unassembled WGS sequence"/>
</dbReference>
<protein>
    <submittedName>
        <fullName evidence="3">Molecular chaperone DnaJ/DnaJ family protein A member 2</fullName>
    </submittedName>
</protein>
<dbReference type="GO" id="GO:0051787">
    <property type="term" value="F:misfolded protein binding"/>
    <property type="evidence" value="ECO:0007669"/>
    <property type="project" value="TreeGrafter"/>
</dbReference>
<evidence type="ECO:0000259" key="2">
    <source>
        <dbReference type="PROSITE" id="PS50076"/>
    </source>
</evidence>
<evidence type="ECO:0000256" key="1">
    <source>
        <dbReference type="ARBA" id="ARBA00023186"/>
    </source>
</evidence>
<proteinExistence type="predicted"/>
<keyword evidence="4" id="KW-1185">Reference proteome</keyword>
<dbReference type="RefSeq" id="WP_065308109.1">
    <property type="nucleotide sequence ID" value="NZ_LOCQ01000054.1"/>
</dbReference>
<dbReference type="InterPro" id="IPR051948">
    <property type="entry name" value="Hsp70_co-chaperone_J-domain"/>
</dbReference>
<dbReference type="PANTHER" id="PTHR44360:SF1">
    <property type="entry name" value="DNAJ HOMOLOG SUBFAMILY B MEMBER 9"/>
    <property type="match status" value="1"/>
</dbReference>
<dbReference type="PRINTS" id="PR00625">
    <property type="entry name" value="JDOMAIN"/>
</dbReference>
<dbReference type="PANTHER" id="PTHR44360">
    <property type="entry name" value="DNAJ HOMOLOG SUBFAMILY B MEMBER 9"/>
    <property type="match status" value="1"/>
</dbReference>
<dbReference type="Pfam" id="PF00226">
    <property type="entry name" value="DnaJ"/>
    <property type="match status" value="1"/>
</dbReference>
<dbReference type="InterPro" id="IPR036869">
    <property type="entry name" value="J_dom_sf"/>
</dbReference>
<organism evidence="3 4">
    <name type="scientific">Janthinobacterium psychrotolerans</name>
    <dbReference type="NCBI Taxonomy" id="1747903"/>
    <lineage>
        <taxon>Bacteria</taxon>
        <taxon>Pseudomonadati</taxon>
        <taxon>Pseudomonadota</taxon>
        <taxon>Betaproteobacteria</taxon>
        <taxon>Burkholderiales</taxon>
        <taxon>Oxalobacteraceae</taxon>
        <taxon>Janthinobacterium</taxon>
    </lineage>
</organism>
<dbReference type="EMBL" id="LOCQ01000054">
    <property type="protein sequence ID" value="OBV39349.1"/>
    <property type="molecule type" value="Genomic_DNA"/>
</dbReference>
<dbReference type="OrthoDB" id="9779622at2"/>
<dbReference type="SMART" id="SM00271">
    <property type="entry name" value="DnaJ"/>
    <property type="match status" value="1"/>
</dbReference>
<evidence type="ECO:0000313" key="3">
    <source>
        <dbReference type="EMBL" id="OBV39349.1"/>
    </source>
</evidence>
<evidence type="ECO:0000313" key="4">
    <source>
        <dbReference type="Proteomes" id="UP000092713"/>
    </source>
</evidence>
<comment type="caution">
    <text evidence="3">The sequence shown here is derived from an EMBL/GenBank/DDBJ whole genome shotgun (WGS) entry which is preliminary data.</text>
</comment>